<feature type="domain" description="DH" evidence="6">
    <location>
        <begin position="317"/>
        <end position="501"/>
    </location>
</feature>
<dbReference type="Pfam" id="PF00621">
    <property type="entry name" value="RhoGEF"/>
    <property type="match status" value="1"/>
</dbReference>
<dbReference type="InterPro" id="IPR001849">
    <property type="entry name" value="PH_domain"/>
</dbReference>
<dbReference type="STRING" id="451379.A0A158R5L5"/>
<dbReference type="GO" id="GO:0008270">
    <property type="term" value="F:zinc ion binding"/>
    <property type="evidence" value="ECO:0007669"/>
    <property type="project" value="UniProtKB-KW"/>
</dbReference>
<evidence type="ECO:0000313" key="8">
    <source>
        <dbReference type="Proteomes" id="UP000046393"/>
    </source>
</evidence>
<dbReference type="SUPFAM" id="SSF57903">
    <property type="entry name" value="FYVE/PHD zinc finger"/>
    <property type="match status" value="1"/>
</dbReference>
<dbReference type="PANTHER" id="PTHR12673:SF241">
    <property type="entry name" value="DH DOMAIN-CONTAINING PROTEIN"/>
    <property type="match status" value="1"/>
</dbReference>
<keyword evidence="8" id="KW-1185">Reference proteome</keyword>
<dbReference type="Proteomes" id="UP000046393">
    <property type="component" value="Unplaced"/>
</dbReference>
<keyword evidence="2 4" id="KW-0863">Zinc-finger</keyword>
<dbReference type="CDD" id="cd00065">
    <property type="entry name" value="FYVE_like_SF"/>
    <property type="match status" value="1"/>
</dbReference>
<dbReference type="PROSITE" id="PS50010">
    <property type="entry name" value="DH_2"/>
    <property type="match status" value="1"/>
</dbReference>
<dbReference type="AlphaFoldDB" id="A0A158R5L5"/>
<name>A0A158R5L5_9BILA</name>
<dbReference type="InterPro" id="IPR000219">
    <property type="entry name" value="DH_dom"/>
</dbReference>
<dbReference type="CDD" id="cd13388">
    <property type="entry name" value="PH1_FGD1-4_like"/>
    <property type="match status" value="1"/>
</dbReference>
<dbReference type="WBParaSite" id="SMUV_0000726101-mRNA-1">
    <property type="protein sequence ID" value="SMUV_0000726101-mRNA-1"/>
    <property type="gene ID" value="SMUV_0000726101"/>
</dbReference>
<dbReference type="SMART" id="SM00325">
    <property type="entry name" value="RhoGEF"/>
    <property type="match status" value="1"/>
</dbReference>
<dbReference type="Gene3D" id="2.30.29.30">
    <property type="entry name" value="Pleckstrin-homology domain (PH domain)/Phosphotyrosine-binding domain (PTB)"/>
    <property type="match status" value="2"/>
</dbReference>
<evidence type="ECO:0000259" key="7">
    <source>
        <dbReference type="PROSITE" id="PS50178"/>
    </source>
</evidence>
<dbReference type="PROSITE" id="PS50178">
    <property type="entry name" value="ZF_FYVE"/>
    <property type="match status" value="1"/>
</dbReference>
<keyword evidence="3" id="KW-0862">Zinc</keyword>
<dbReference type="InterPro" id="IPR051092">
    <property type="entry name" value="FYVE_RhoGEF_PH"/>
</dbReference>
<dbReference type="GO" id="GO:0046847">
    <property type="term" value="P:filopodium assembly"/>
    <property type="evidence" value="ECO:0007669"/>
    <property type="project" value="TreeGrafter"/>
</dbReference>
<evidence type="ECO:0000259" key="5">
    <source>
        <dbReference type="PROSITE" id="PS50003"/>
    </source>
</evidence>
<evidence type="ECO:0000256" key="1">
    <source>
        <dbReference type="ARBA" id="ARBA00022723"/>
    </source>
</evidence>
<dbReference type="GO" id="GO:0005085">
    <property type="term" value="F:guanyl-nucleotide exchange factor activity"/>
    <property type="evidence" value="ECO:0007669"/>
    <property type="project" value="InterPro"/>
</dbReference>
<evidence type="ECO:0000256" key="4">
    <source>
        <dbReference type="PROSITE-ProRule" id="PRU00091"/>
    </source>
</evidence>
<dbReference type="GO" id="GO:0007010">
    <property type="term" value="P:cytoskeleton organization"/>
    <property type="evidence" value="ECO:0007669"/>
    <property type="project" value="TreeGrafter"/>
</dbReference>
<dbReference type="CDD" id="cd00160">
    <property type="entry name" value="RhoGEF"/>
    <property type="match status" value="1"/>
</dbReference>
<dbReference type="InterPro" id="IPR017455">
    <property type="entry name" value="Znf_FYVE-rel"/>
</dbReference>
<feature type="domain" description="PH" evidence="5">
    <location>
        <begin position="530"/>
        <end position="635"/>
    </location>
</feature>
<dbReference type="InterPro" id="IPR013083">
    <property type="entry name" value="Znf_RING/FYVE/PHD"/>
</dbReference>
<feature type="domain" description="FYVE-type" evidence="7">
    <location>
        <begin position="659"/>
        <end position="714"/>
    </location>
</feature>
<dbReference type="PANTHER" id="PTHR12673">
    <property type="entry name" value="FACIOGENITAL DYSPLASIA PROTEIN"/>
    <property type="match status" value="1"/>
</dbReference>
<accession>A0A158R5L5</accession>
<dbReference type="Gene3D" id="3.30.40.10">
    <property type="entry name" value="Zinc/RING finger domain, C3HC4 (zinc finger)"/>
    <property type="match status" value="1"/>
</dbReference>
<sequence length="836" mass="95287">MTALATSGSDKGALVPRVANLQPKDLSLMMNSTDQSLVQRFSGFPTVDVDLQGGTLIDVKRYEEVDESDGCLVRVSEFHILSADKKEELIKTCRQKLKIECNQISKRTELVNGKEAKVQETSQRMIGDIKGFRPPTITGDTEELMLEDDDQDVALGVIFSQTHENFLNMISEQRNQLIQMFPDLFSEMRTESQLLPPLSTEVETIVNPDGSKTTRIHSSRAYSSRISKEEMYINGVKQESKSKFRAFMEYKGPEGGFVVNLSDNQDELSEEEGEEKSDIASQISEIPEDAVSDFVSMSTLGRGPKLSPDKSKKRMQKAWHAAKELVDSEQRYVDKLKLLSEIFMKRVVNEHAIEKNKILLLFSNVNSLYEFHEDHLLPALMEGCRDWHSTHRISNVLKKRAPFLKMYSEYTHNYKTATKVFDECMKKKRKFLQIVREIERLPECENLPLVSHLICPVQRVMRYQLLLQEYQKHLTPHDPDYEDTQCALSLVLEAASHANEMMRKLDRYKNVLEIQEQMGNTVSLVSPSRELLKEGKIFKISSSSDRVEERLLFVFNDMLLLVSERAIPGFGKYKLRALFDAVYTQVCEGDNLEMENSFYIRGSDSQNGPSRCIELFVDSQKEKLDWINTIWNVIRESLSRKSFTASASNSETHSVASVNLSNRRCLSCQSRFTIFSRGTTCAKCAGRYCKKCFGKLRTMSKSRRVCSICISNSKSFESLKSPRMDARVDALDVPADTEDILYASYVTFKGSQGKVMDRYFAVRKNFCLYSYKSNTDLRALAMLPLPGCVVKLSGEKLSFTIKHSDRSYSVTVADEKCQIRWMAVLDLASNASFKPS</sequence>
<proteinExistence type="predicted"/>
<evidence type="ECO:0000256" key="2">
    <source>
        <dbReference type="ARBA" id="ARBA00022771"/>
    </source>
</evidence>
<organism evidence="8 9">
    <name type="scientific">Syphacia muris</name>
    <dbReference type="NCBI Taxonomy" id="451379"/>
    <lineage>
        <taxon>Eukaryota</taxon>
        <taxon>Metazoa</taxon>
        <taxon>Ecdysozoa</taxon>
        <taxon>Nematoda</taxon>
        <taxon>Chromadorea</taxon>
        <taxon>Rhabditida</taxon>
        <taxon>Spirurina</taxon>
        <taxon>Oxyuridomorpha</taxon>
        <taxon>Oxyuroidea</taxon>
        <taxon>Oxyuridae</taxon>
        <taxon>Syphacia</taxon>
    </lineage>
</organism>
<dbReference type="SMART" id="SM00233">
    <property type="entry name" value="PH"/>
    <property type="match status" value="2"/>
</dbReference>
<dbReference type="GO" id="GO:0005737">
    <property type="term" value="C:cytoplasm"/>
    <property type="evidence" value="ECO:0007669"/>
    <property type="project" value="TreeGrafter"/>
</dbReference>
<feature type="domain" description="PH" evidence="5">
    <location>
        <begin position="739"/>
        <end position="830"/>
    </location>
</feature>
<evidence type="ECO:0000259" key="6">
    <source>
        <dbReference type="PROSITE" id="PS50010"/>
    </source>
</evidence>
<dbReference type="PROSITE" id="PS50003">
    <property type="entry name" value="PH_DOMAIN"/>
    <property type="match status" value="2"/>
</dbReference>
<keyword evidence="1" id="KW-0479">Metal-binding</keyword>
<dbReference type="InterPro" id="IPR011011">
    <property type="entry name" value="Znf_FYVE_PHD"/>
</dbReference>
<reference evidence="9" key="1">
    <citation type="submission" date="2016-04" db="UniProtKB">
        <authorList>
            <consortium name="WormBaseParasite"/>
        </authorList>
    </citation>
    <scope>IDENTIFICATION</scope>
</reference>
<dbReference type="SUPFAM" id="SSF48065">
    <property type="entry name" value="DBL homology domain (DH-domain)"/>
    <property type="match status" value="1"/>
</dbReference>
<evidence type="ECO:0000256" key="3">
    <source>
        <dbReference type="ARBA" id="ARBA00022833"/>
    </source>
</evidence>
<protein>
    <submittedName>
        <fullName evidence="9">FYVE, RhoGEF and PH domain-containing protein 6</fullName>
    </submittedName>
</protein>
<evidence type="ECO:0000313" key="9">
    <source>
        <dbReference type="WBParaSite" id="SMUV_0000726101-mRNA-1"/>
    </source>
</evidence>
<dbReference type="InterPro" id="IPR011993">
    <property type="entry name" value="PH-like_dom_sf"/>
</dbReference>
<dbReference type="Gene3D" id="1.20.900.10">
    <property type="entry name" value="Dbl homology (DH) domain"/>
    <property type="match status" value="1"/>
</dbReference>
<dbReference type="SUPFAM" id="SSF50729">
    <property type="entry name" value="PH domain-like"/>
    <property type="match status" value="2"/>
</dbReference>
<dbReference type="InterPro" id="IPR035899">
    <property type="entry name" value="DBL_dom_sf"/>
</dbReference>